<protein>
    <recommendedName>
        <fullName evidence="5">Leucine-rich repeat-containing N-terminal plant-type domain-containing protein</fullName>
    </recommendedName>
</protein>
<dbReference type="Pfam" id="PF13855">
    <property type="entry name" value="LRR_8"/>
    <property type="match status" value="3"/>
</dbReference>
<gene>
    <name evidence="6" type="ORF">HID58_074368</name>
</gene>
<dbReference type="InterPro" id="IPR013210">
    <property type="entry name" value="LRR_N_plant-typ"/>
</dbReference>
<keyword evidence="4" id="KW-1133">Transmembrane helix</keyword>
<dbReference type="InterPro" id="IPR032675">
    <property type="entry name" value="LRR_dom_sf"/>
</dbReference>
<dbReference type="Pfam" id="PF08263">
    <property type="entry name" value="LRRNT_2"/>
    <property type="match status" value="1"/>
</dbReference>
<dbReference type="InterPro" id="IPR001611">
    <property type="entry name" value="Leu-rich_rpt"/>
</dbReference>
<feature type="domain" description="Leucine-rich repeat-containing N-terminal plant-type" evidence="5">
    <location>
        <begin position="42"/>
        <end position="80"/>
    </location>
</feature>
<evidence type="ECO:0000256" key="2">
    <source>
        <dbReference type="ARBA" id="ARBA00022614"/>
    </source>
</evidence>
<evidence type="ECO:0000256" key="4">
    <source>
        <dbReference type="SAM" id="Phobius"/>
    </source>
</evidence>
<evidence type="ECO:0000313" key="6">
    <source>
        <dbReference type="EMBL" id="KAH0867346.1"/>
    </source>
</evidence>
<keyword evidence="4" id="KW-0812">Transmembrane</keyword>
<evidence type="ECO:0000256" key="1">
    <source>
        <dbReference type="ARBA" id="ARBA00004370"/>
    </source>
</evidence>
<evidence type="ECO:0000313" key="7">
    <source>
        <dbReference type="Proteomes" id="UP000824890"/>
    </source>
</evidence>
<evidence type="ECO:0000259" key="5">
    <source>
        <dbReference type="Pfam" id="PF08263"/>
    </source>
</evidence>
<comment type="subcellular location">
    <subcellularLocation>
        <location evidence="1">Membrane</location>
    </subcellularLocation>
</comment>
<accession>A0ABQ7YGS4</accession>
<evidence type="ECO:0000256" key="3">
    <source>
        <dbReference type="ARBA" id="ARBA00022737"/>
    </source>
</evidence>
<dbReference type="Proteomes" id="UP000824890">
    <property type="component" value="Unassembled WGS sequence"/>
</dbReference>
<feature type="transmembrane region" description="Helical" evidence="4">
    <location>
        <begin position="21"/>
        <end position="41"/>
    </location>
</feature>
<dbReference type="Gene3D" id="3.80.10.10">
    <property type="entry name" value="Ribonuclease Inhibitor"/>
    <property type="match status" value="4"/>
</dbReference>
<dbReference type="InterPro" id="IPR052941">
    <property type="entry name" value="StomDev_PlantInt_Reg"/>
</dbReference>
<keyword evidence="2" id="KW-0433">Leucine-rich repeat</keyword>
<sequence length="612" mass="67465">DFLDSKSLDDKKKENNIKVRSMRLFLLVSFIVFVYLETYGFSDDRQALLQLRSQVSEKKRVVLSSWNNSVPLCNWDKVRCGLKHKRVTGLNLGGLQLGGVISPYIGNLSFLISLNLSDNSFGGTIPHEVGSLLRLRYLSMSLNFLEGELPSGLFNCTRLLKLSLHSNHFVQYIPSELGSLKKLLVLNLGKNNLKGKLPASIGNLTSLKSLSLGYNDMQGEIPDDIARLTQMAGISLSNNYFSGNFPFHVYNWPSLEVLSISSNRLYGSLRPDLGNLLPKIRTLFLGSNYFTGVIPTTLTNISNLQALGIENNKLRGSIPWSFGKVQNLQIMALNGNSLGSYSSGDLEFLDALTNCTQLVRINVARNRLGGPLPTSITNLSRDLSDLQLGKNFISGSIPHDIGNLIGLQSIGLQENMLTGLLPASLGKLSGLGELYLYSNRMSGHIPSSIANITMLAELYLSNNSFDGMVPSSLEYGMGGQPSIHGDVYSFGVLLLEVFTGKRPTNELFGGNFTLLSYTKSALPERVLDIADKSICHKGLRVGFPISECLTLVLDVGLRCCEESPSNRLAMSEAVKELISIISRVNHLVFDCWRHIQASFERVIKEPHLVIRR</sequence>
<keyword evidence="4" id="KW-0472">Membrane</keyword>
<dbReference type="EMBL" id="JAGKQM010000017">
    <property type="protein sequence ID" value="KAH0867346.1"/>
    <property type="molecule type" value="Genomic_DNA"/>
</dbReference>
<comment type="caution">
    <text evidence="6">The sequence shown here is derived from an EMBL/GenBank/DDBJ whole genome shotgun (WGS) entry which is preliminary data.</text>
</comment>
<dbReference type="SUPFAM" id="SSF56112">
    <property type="entry name" value="Protein kinase-like (PK-like)"/>
    <property type="match status" value="1"/>
</dbReference>
<dbReference type="Gene3D" id="1.10.510.10">
    <property type="entry name" value="Transferase(Phosphotransferase) domain 1"/>
    <property type="match status" value="1"/>
</dbReference>
<organism evidence="6 7">
    <name type="scientific">Brassica napus</name>
    <name type="common">Rape</name>
    <dbReference type="NCBI Taxonomy" id="3708"/>
    <lineage>
        <taxon>Eukaryota</taxon>
        <taxon>Viridiplantae</taxon>
        <taxon>Streptophyta</taxon>
        <taxon>Embryophyta</taxon>
        <taxon>Tracheophyta</taxon>
        <taxon>Spermatophyta</taxon>
        <taxon>Magnoliopsida</taxon>
        <taxon>eudicotyledons</taxon>
        <taxon>Gunneridae</taxon>
        <taxon>Pentapetalae</taxon>
        <taxon>rosids</taxon>
        <taxon>malvids</taxon>
        <taxon>Brassicales</taxon>
        <taxon>Brassicaceae</taxon>
        <taxon>Brassiceae</taxon>
        <taxon>Brassica</taxon>
    </lineage>
</organism>
<keyword evidence="3" id="KW-0677">Repeat</keyword>
<reference evidence="6 7" key="1">
    <citation type="submission" date="2021-05" db="EMBL/GenBank/DDBJ databases">
        <title>Genome Assembly of Synthetic Allotetraploid Brassica napus Reveals Homoeologous Exchanges between Subgenomes.</title>
        <authorList>
            <person name="Davis J.T."/>
        </authorList>
    </citation>
    <scope>NUCLEOTIDE SEQUENCE [LARGE SCALE GENOMIC DNA]</scope>
    <source>
        <strain evidence="7">cv. Da-Ae</strain>
        <tissue evidence="6">Seedling</tissue>
    </source>
</reference>
<keyword evidence="7" id="KW-1185">Reference proteome</keyword>
<dbReference type="PANTHER" id="PTHR48004:SF111">
    <property type="entry name" value="NON-SPECIFIC SERINE_THREONINE PROTEIN KINASE"/>
    <property type="match status" value="1"/>
</dbReference>
<dbReference type="Pfam" id="PF00560">
    <property type="entry name" value="LRR_1"/>
    <property type="match status" value="1"/>
</dbReference>
<dbReference type="SUPFAM" id="SSF52058">
    <property type="entry name" value="L domain-like"/>
    <property type="match status" value="2"/>
</dbReference>
<dbReference type="PANTHER" id="PTHR48004">
    <property type="entry name" value="OS01G0149700 PROTEIN"/>
    <property type="match status" value="1"/>
</dbReference>
<proteinExistence type="predicted"/>
<name>A0ABQ7YGS4_BRANA</name>
<dbReference type="InterPro" id="IPR011009">
    <property type="entry name" value="Kinase-like_dom_sf"/>
</dbReference>
<feature type="non-terminal residue" evidence="6">
    <location>
        <position position="1"/>
    </location>
</feature>